<dbReference type="CDD" id="cd02440">
    <property type="entry name" value="AdoMet_MTases"/>
    <property type="match status" value="1"/>
</dbReference>
<dbReference type="Proteomes" id="UP000229241">
    <property type="component" value="Unassembled WGS sequence"/>
</dbReference>
<evidence type="ECO:0000256" key="4">
    <source>
        <dbReference type="ARBA" id="ARBA00013346"/>
    </source>
</evidence>
<comment type="subcellular location">
    <subcellularLocation>
        <location evidence="1">Cytoplasm</location>
    </subcellularLocation>
</comment>
<evidence type="ECO:0000256" key="3">
    <source>
        <dbReference type="ARBA" id="ARBA00011890"/>
    </source>
</evidence>
<evidence type="ECO:0000313" key="11">
    <source>
        <dbReference type="Proteomes" id="UP000229241"/>
    </source>
</evidence>
<reference evidence="10 11" key="1">
    <citation type="submission" date="2017-09" db="EMBL/GenBank/DDBJ databases">
        <title>Depth-based differentiation of microbial function through sediment-hosted aquifers and enrichment of novel symbionts in the deep terrestrial subsurface.</title>
        <authorList>
            <person name="Probst A.J."/>
            <person name="Ladd B."/>
            <person name="Jarett J.K."/>
            <person name="Geller-Mcgrath D.E."/>
            <person name="Sieber C.M."/>
            <person name="Emerson J.B."/>
            <person name="Anantharaman K."/>
            <person name="Thomas B.C."/>
            <person name="Malmstrom R."/>
            <person name="Stieglmeier M."/>
            <person name="Klingl A."/>
            <person name="Woyke T."/>
            <person name="Ryan C.M."/>
            <person name="Banfield J.F."/>
        </authorList>
    </citation>
    <scope>NUCLEOTIDE SEQUENCE [LARGE SCALE GENOMIC DNA]</scope>
    <source>
        <strain evidence="10">CG18_big_fil_WC_8_21_14_2_50_39_7</strain>
    </source>
</reference>
<dbReference type="Gene3D" id="3.40.50.150">
    <property type="entry name" value="Vaccinia Virus protein VP39"/>
    <property type="match status" value="1"/>
</dbReference>
<proteinExistence type="inferred from homology"/>
<evidence type="ECO:0000256" key="2">
    <source>
        <dbReference type="ARBA" id="ARBA00005369"/>
    </source>
</evidence>
<evidence type="ECO:0000313" key="10">
    <source>
        <dbReference type="EMBL" id="PIP92250.1"/>
    </source>
</evidence>
<evidence type="ECO:0000256" key="5">
    <source>
        <dbReference type="ARBA" id="ARBA00022490"/>
    </source>
</evidence>
<keyword evidence="6 10" id="KW-0489">Methyltransferase</keyword>
<dbReference type="GO" id="GO:0004719">
    <property type="term" value="F:protein-L-isoaspartate (D-aspartate) O-methyltransferase activity"/>
    <property type="evidence" value="ECO:0007669"/>
    <property type="project" value="UniProtKB-UniRule"/>
</dbReference>
<gene>
    <name evidence="10" type="primary">pcm</name>
    <name evidence="10" type="ORF">COW77_00950</name>
</gene>
<accession>A0A2H0EEK3</accession>
<dbReference type="GO" id="GO:0005737">
    <property type="term" value="C:cytoplasm"/>
    <property type="evidence" value="ECO:0007669"/>
    <property type="project" value="UniProtKB-SubCell"/>
</dbReference>
<dbReference type="InterPro" id="IPR000682">
    <property type="entry name" value="PCMT"/>
</dbReference>
<dbReference type="EMBL" id="PCTX01000029">
    <property type="protein sequence ID" value="PIP92250.1"/>
    <property type="molecule type" value="Genomic_DNA"/>
</dbReference>
<dbReference type="GO" id="GO:0032259">
    <property type="term" value="P:methylation"/>
    <property type="evidence" value="ECO:0007669"/>
    <property type="project" value="UniProtKB-KW"/>
</dbReference>
<protein>
    <recommendedName>
        <fullName evidence="4 9">Protein-L-isoaspartate O-methyltransferase</fullName>
        <ecNumber evidence="3 9">2.1.1.77</ecNumber>
    </recommendedName>
</protein>
<evidence type="ECO:0000256" key="8">
    <source>
        <dbReference type="ARBA" id="ARBA00022691"/>
    </source>
</evidence>
<comment type="similarity">
    <text evidence="2">Belongs to the methyltransferase superfamily. L-isoaspartyl/D-aspartyl protein methyltransferase family.</text>
</comment>
<dbReference type="PANTHER" id="PTHR11579:SF0">
    <property type="entry name" value="PROTEIN-L-ISOASPARTATE(D-ASPARTATE) O-METHYLTRANSFERASE"/>
    <property type="match status" value="1"/>
</dbReference>
<evidence type="ECO:0000256" key="7">
    <source>
        <dbReference type="ARBA" id="ARBA00022679"/>
    </source>
</evidence>
<dbReference type="Pfam" id="PF01135">
    <property type="entry name" value="PCMT"/>
    <property type="match status" value="1"/>
</dbReference>
<comment type="caution">
    <text evidence="10">The sequence shown here is derived from an EMBL/GenBank/DDBJ whole genome shotgun (WGS) entry which is preliminary data.</text>
</comment>
<evidence type="ECO:0000256" key="6">
    <source>
        <dbReference type="ARBA" id="ARBA00022603"/>
    </source>
</evidence>
<dbReference type="PANTHER" id="PTHR11579">
    <property type="entry name" value="PROTEIN-L-ISOASPARTATE O-METHYLTRANSFERASE"/>
    <property type="match status" value="1"/>
</dbReference>
<organism evidence="10 11">
    <name type="scientific">Candidatus Wolfebacteria bacterium CG18_big_fil_WC_8_21_14_2_50_39_7</name>
    <dbReference type="NCBI Taxonomy" id="1975071"/>
    <lineage>
        <taxon>Bacteria</taxon>
        <taxon>Candidatus Wolfeibacteriota</taxon>
    </lineage>
</organism>
<evidence type="ECO:0000256" key="9">
    <source>
        <dbReference type="NCBIfam" id="TIGR00080"/>
    </source>
</evidence>
<dbReference type="AlphaFoldDB" id="A0A2H0EEK3"/>
<sequence length="212" mass="23410">MSIEYENLINSLIKDGYLKTPAIIEAFQNIDRADFVLEEHKTDAYVNAPLPIGFEQTISQPLTVAFMLELFEPKPGEKILDIGSGSGWVTAIMAYIVAEEGKIIGIERIPELAQMTERNVAKYGFIEKKIVEVINADGSKGYRKEAPYDKIIAGAAAAGDVPIAWKKQLKIGGRIVAPVENSVIVIDKVGKNKYEKREYFGFSFVPLVKDGA</sequence>
<dbReference type="SUPFAM" id="SSF53335">
    <property type="entry name" value="S-adenosyl-L-methionine-dependent methyltransferases"/>
    <property type="match status" value="1"/>
</dbReference>
<dbReference type="EC" id="2.1.1.77" evidence="3 9"/>
<keyword evidence="7 10" id="KW-0808">Transferase</keyword>
<keyword evidence="5" id="KW-0963">Cytoplasm</keyword>
<dbReference type="InterPro" id="IPR029063">
    <property type="entry name" value="SAM-dependent_MTases_sf"/>
</dbReference>
<name>A0A2H0EEK3_9BACT</name>
<dbReference type="PROSITE" id="PS01279">
    <property type="entry name" value="PCMT"/>
    <property type="match status" value="1"/>
</dbReference>
<dbReference type="GO" id="GO:0030091">
    <property type="term" value="P:protein repair"/>
    <property type="evidence" value="ECO:0007669"/>
    <property type="project" value="UniProtKB-UniRule"/>
</dbReference>
<dbReference type="NCBIfam" id="TIGR00080">
    <property type="entry name" value="pimt"/>
    <property type="match status" value="1"/>
</dbReference>
<keyword evidence="8" id="KW-0949">S-adenosyl-L-methionine</keyword>
<evidence type="ECO:0000256" key="1">
    <source>
        <dbReference type="ARBA" id="ARBA00004496"/>
    </source>
</evidence>